<protein>
    <submittedName>
        <fullName evidence="2">Uncharacterized protein</fullName>
    </submittedName>
</protein>
<evidence type="ECO:0000313" key="3">
    <source>
        <dbReference type="Proteomes" id="UP001295684"/>
    </source>
</evidence>
<evidence type="ECO:0000256" key="1">
    <source>
        <dbReference type="SAM" id="MobiDB-lite"/>
    </source>
</evidence>
<feature type="region of interest" description="Disordered" evidence="1">
    <location>
        <begin position="271"/>
        <end position="293"/>
    </location>
</feature>
<reference evidence="2" key="1">
    <citation type="submission" date="2023-07" db="EMBL/GenBank/DDBJ databases">
        <authorList>
            <consortium name="AG Swart"/>
            <person name="Singh M."/>
            <person name="Singh A."/>
            <person name="Seah K."/>
            <person name="Emmerich C."/>
        </authorList>
    </citation>
    <scope>NUCLEOTIDE SEQUENCE</scope>
    <source>
        <strain evidence="2">DP1</strain>
    </source>
</reference>
<name>A0AAD1XQ11_EUPCR</name>
<proteinExistence type="predicted"/>
<dbReference type="Proteomes" id="UP001295684">
    <property type="component" value="Unassembled WGS sequence"/>
</dbReference>
<comment type="caution">
    <text evidence="2">The sequence shown here is derived from an EMBL/GenBank/DDBJ whole genome shotgun (WGS) entry which is preliminary data.</text>
</comment>
<keyword evidence="3" id="KW-1185">Reference proteome</keyword>
<dbReference type="EMBL" id="CAMPGE010018268">
    <property type="protein sequence ID" value="CAI2376704.1"/>
    <property type="molecule type" value="Genomic_DNA"/>
</dbReference>
<evidence type="ECO:0000313" key="2">
    <source>
        <dbReference type="EMBL" id="CAI2376704.1"/>
    </source>
</evidence>
<organism evidence="2 3">
    <name type="scientific">Euplotes crassus</name>
    <dbReference type="NCBI Taxonomy" id="5936"/>
    <lineage>
        <taxon>Eukaryota</taxon>
        <taxon>Sar</taxon>
        <taxon>Alveolata</taxon>
        <taxon>Ciliophora</taxon>
        <taxon>Intramacronucleata</taxon>
        <taxon>Spirotrichea</taxon>
        <taxon>Hypotrichia</taxon>
        <taxon>Euplotida</taxon>
        <taxon>Euplotidae</taxon>
        <taxon>Moneuplotes</taxon>
    </lineage>
</organism>
<gene>
    <name evidence="2" type="ORF">ECRASSUSDP1_LOCUS18075</name>
</gene>
<dbReference type="AlphaFoldDB" id="A0AAD1XQ11"/>
<sequence length="293" mass="33514">MRAARFVRKSKNLADLDSNIQDFVLVDKPNIKRHKARRRRARKIELKKLNKQEEIDANAIENFGFSSNFCCIDEEEFKELNPEAPDITLPTFAIEANSGVTLDADEGSTSYKSPKFLKCKKSTPKLKFLKEVMRKMTLQPIEYDSKVYKTSFIKGTNCNELVLCKTGCYVSKTWIVENCGAERWSTKTTIIALTEDLEFQVPSIDKKVYPKEQVMITVVFKVNDRNLEVVGGENSQIIEVKLSLNHPEIGNFGEPLRVYLEVDQAKYDSQVNKEGNGGSQLPHNEYTKVWTEQ</sequence>
<accession>A0AAD1XQ11</accession>